<dbReference type="Proteomes" id="UP000620366">
    <property type="component" value="Unassembled WGS sequence"/>
</dbReference>
<keyword evidence="1" id="KW-0378">Hydrolase</keyword>
<evidence type="ECO:0000313" key="3">
    <source>
        <dbReference type="EMBL" id="MBC8537308.1"/>
    </source>
</evidence>
<dbReference type="GO" id="GO:0009253">
    <property type="term" value="P:peptidoglycan catabolic process"/>
    <property type="evidence" value="ECO:0007669"/>
    <property type="project" value="InterPro"/>
</dbReference>
<gene>
    <name evidence="3" type="ORF">H8695_11470</name>
</gene>
<dbReference type="Gene3D" id="3.40.630.40">
    <property type="entry name" value="Zn-dependent exopeptidases"/>
    <property type="match status" value="1"/>
</dbReference>
<dbReference type="AlphaFoldDB" id="A0A926DES9"/>
<accession>A0A926DES9</accession>
<dbReference type="InterPro" id="IPR002508">
    <property type="entry name" value="MurNAc-LAA_cat"/>
</dbReference>
<dbReference type="InterPro" id="IPR050695">
    <property type="entry name" value="N-acetylmuramoyl_amidase_3"/>
</dbReference>
<dbReference type="GO" id="GO:0008745">
    <property type="term" value="F:N-acetylmuramoyl-L-alanine amidase activity"/>
    <property type="evidence" value="ECO:0007669"/>
    <property type="project" value="InterPro"/>
</dbReference>
<dbReference type="SUPFAM" id="SSF53187">
    <property type="entry name" value="Zn-dependent exopeptidases"/>
    <property type="match status" value="1"/>
</dbReference>
<dbReference type="PANTHER" id="PTHR30404:SF0">
    <property type="entry name" value="N-ACETYLMURAMOYL-L-ALANINE AMIDASE AMIC"/>
    <property type="match status" value="1"/>
</dbReference>
<evidence type="ECO:0000259" key="2">
    <source>
        <dbReference type="SMART" id="SM00646"/>
    </source>
</evidence>
<organism evidence="3 4">
    <name type="scientific">Feifania hominis</name>
    <dbReference type="NCBI Taxonomy" id="2763660"/>
    <lineage>
        <taxon>Bacteria</taxon>
        <taxon>Bacillati</taxon>
        <taxon>Bacillota</taxon>
        <taxon>Clostridia</taxon>
        <taxon>Eubacteriales</taxon>
        <taxon>Feifaniaceae</taxon>
        <taxon>Feifania</taxon>
    </lineage>
</organism>
<reference evidence="3" key="1">
    <citation type="submission" date="2020-08" db="EMBL/GenBank/DDBJ databases">
        <title>Genome public.</title>
        <authorList>
            <person name="Liu C."/>
            <person name="Sun Q."/>
        </authorList>
    </citation>
    <scope>NUCLEOTIDE SEQUENCE</scope>
    <source>
        <strain evidence="3">BX7</strain>
    </source>
</reference>
<dbReference type="SMART" id="SM00646">
    <property type="entry name" value="Ami_3"/>
    <property type="match status" value="1"/>
</dbReference>
<dbReference type="RefSeq" id="WP_249301869.1">
    <property type="nucleotide sequence ID" value="NZ_JACRSP010000008.1"/>
</dbReference>
<sequence length="401" mass="43371">MKLWLDPGHGTQTTYFDTGAVGPYGTRECDVALSVAEALRSQLEQAGHEVKVTDQRNMVIADRCKQANAWGADLFLSLHCNASNGKARGATAFVRKSDSVSKEIAGSIMDSYLAATGITDRGVKVDVDALGKSLGVLRQTDMPALLLELDFIDNTQGELMLSSPLFVEVAAKAITQGIEEAMTEKSRYYVKSGIHFVDIAPGKFRIKVWDAAKKTTKIRDYFNLGFFGILKGGATIPVGNLCADGEIITEASNQPEWLSSYGRKMTTLCVFDDGTVKVMKTDTISGLKGLQSAVSGIPVVLGGEDVSWKNDCKPEGYTGGECYATWHGFLGSLRDGSLKYFAMKTKTGNCIQSSEVWNKIRGYGFDNVIMLDGGGSFVLDNSGKNVAVTSENRRIHSVGLY</sequence>
<comment type="caution">
    <text evidence="3">The sequence shown here is derived from an EMBL/GenBank/DDBJ whole genome shotgun (WGS) entry which is preliminary data.</text>
</comment>
<evidence type="ECO:0000256" key="1">
    <source>
        <dbReference type="ARBA" id="ARBA00022801"/>
    </source>
</evidence>
<dbReference type="EMBL" id="JACRSP010000008">
    <property type="protein sequence ID" value="MBC8537308.1"/>
    <property type="molecule type" value="Genomic_DNA"/>
</dbReference>
<dbReference type="PANTHER" id="PTHR30404">
    <property type="entry name" value="N-ACETYLMURAMOYL-L-ALANINE AMIDASE"/>
    <property type="match status" value="1"/>
</dbReference>
<proteinExistence type="predicted"/>
<feature type="domain" description="MurNAc-LAA" evidence="2">
    <location>
        <begin position="64"/>
        <end position="179"/>
    </location>
</feature>
<name>A0A926DES9_9FIRM</name>
<protein>
    <submittedName>
        <fullName evidence="3">N-acetylmuramoyl-L-alanine amidase</fullName>
    </submittedName>
</protein>
<evidence type="ECO:0000313" key="4">
    <source>
        <dbReference type="Proteomes" id="UP000620366"/>
    </source>
</evidence>
<keyword evidence="4" id="KW-1185">Reference proteome</keyword>
<dbReference type="CDD" id="cd02696">
    <property type="entry name" value="MurNAc-LAA"/>
    <property type="match status" value="1"/>
</dbReference>
<dbReference type="Pfam" id="PF01520">
    <property type="entry name" value="Amidase_3"/>
    <property type="match status" value="1"/>
</dbReference>
<dbReference type="GO" id="GO:0030288">
    <property type="term" value="C:outer membrane-bounded periplasmic space"/>
    <property type="evidence" value="ECO:0007669"/>
    <property type="project" value="TreeGrafter"/>
</dbReference>